<dbReference type="Pfam" id="PF12118">
    <property type="entry name" value="SprA-related"/>
    <property type="match status" value="1"/>
</dbReference>
<dbReference type="InterPro" id="IPR021973">
    <property type="entry name" value="SprA-related"/>
</dbReference>
<evidence type="ECO:0000256" key="1">
    <source>
        <dbReference type="SAM" id="MobiDB-lite"/>
    </source>
</evidence>
<reference evidence="2 3" key="1">
    <citation type="submission" date="2020-08" db="EMBL/GenBank/DDBJ databases">
        <title>Genomic Encyclopedia of Type Strains, Phase IV (KMG-IV): sequencing the most valuable type-strain genomes for metagenomic binning, comparative biology and taxonomic classification.</title>
        <authorList>
            <person name="Goeker M."/>
        </authorList>
    </citation>
    <scope>NUCLEOTIDE SEQUENCE [LARGE SCALE GENOMIC DNA]</scope>
    <source>
        <strain evidence="2 3">DSM 106739</strain>
    </source>
</reference>
<gene>
    <name evidence="2" type="ORF">GGR36_000774</name>
</gene>
<accession>A0A840BKQ4</accession>
<feature type="region of interest" description="Disordered" evidence="1">
    <location>
        <begin position="15"/>
        <end position="62"/>
    </location>
</feature>
<dbReference type="AlphaFoldDB" id="A0A840BKQ4"/>
<feature type="compositionally biased region" description="Polar residues" evidence="1">
    <location>
        <begin position="15"/>
        <end position="36"/>
    </location>
</feature>
<dbReference type="Proteomes" id="UP000561045">
    <property type="component" value="Unassembled WGS sequence"/>
</dbReference>
<sequence>MVGAVDASFVARTFASASTQGVSSRPKSASKQTTPEETQKLNELKARDREVREHEQAHISAGGALIRGGASYKYETGPDGKQYAIGGDVSIDVSPGRNAADTIRRAEQIREAALAPKEPSAQDYSVAAQASGMQAKAQAEASKSGQDSPAGQGGSASPPNAASATAVRAYQIAQDAFTSIAGSLIAARA</sequence>
<feature type="region of interest" description="Disordered" evidence="1">
    <location>
        <begin position="113"/>
        <end position="165"/>
    </location>
</feature>
<feature type="compositionally biased region" description="Low complexity" evidence="1">
    <location>
        <begin position="144"/>
        <end position="164"/>
    </location>
</feature>
<protein>
    <recommendedName>
        <fullName evidence="4">Catalase</fullName>
    </recommendedName>
</protein>
<keyword evidence="3" id="KW-1185">Reference proteome</keyword>
<dbReference type="EMBL" id="JACIET010000001">
    <property type="protein sequence ID" value="MBB4011466.1"/>
    <property type="molecule type" value="Genomic_DNA"/>
</dbReference>
<organism evidence="2 3">
    <name type="scientific">Niveibacterium umoris</name>
    <dbReference type="NCBI Taxonomy" id="1193620"/>
    <lineage>
        <taxon>Bacteria</taxon>
        <taxon>Pseudomonadati</taxon>
        <taxon>Pseudomonadota</taxon>
        <taxon>Betaproteobacteria</taxon>
        <taxon>Rhodocyclales</taxon>
        <taxon>Rhodocyclaceae</taxon>
        <taxon>Niveibacterium</taxon>
    </lineage>
</organism>
<proteinExistence type="predicted"/>
<evidence type="ECO:0000313" key="2">
    <source>
        <dbReference type="EMBL" id="MBB4011466.1"/>
    </source>
</evidence>
<name>A0A840BKQ4_9RHOO</name>
<evidence type="ECO:0000313" key="3">
    <source>
        <dbReference type="Proteomes" id="UP000561045"/>
    </source>
</evidence>
<evidence type="ECO:0008006" key="4">
    <source>
        <dbReference type="Google" id="ProtNLM"/>
    </source>
</evidence>
<feature type="compositionally biased region" description="Basic and acidic residues" evidence="1">
    <location>
        <begin position="37"/>
        <end position="57"/>
    </location>
</feature>
<dbReference type="RefSeq" id="WP_183632047.1">
    <property type="nucleotide sequence ID" value="NZ_BAABLE010000011.1"/>
</dbReference>
<comment type="caution">
    <text evidence="2">The sequence shown here is derived from an EMBL/GenBank/DDBJ whole genome shotgun (WGS) entry which is preliminary data.</text>
</comment>